<keyword evidence="2 6" id="KW-0929">Antimicrobial</keyword>
<gene>
    <name evidence="7" type="ORF">QJU93_07100</name>
</gene>
<dbReference type="EMBL" id="JASAYQ010000011">
    <property type="protein sequence ID" value="MDP8173122.1"/>
    <property type="molecule type" value="Genomic_DNA"/>
</dbReference>
<dbReference type="SUPFAM" id="SSF53955">
    <property type="entry name" value="Lysozyme-like"/>
    <property type="match status" value="1"/>
</dbReference>
<evidence type="ECO:0000256" key="5">
    <source>
        <dbReference type="ARBA" id="ARBA00023295"/>
    </source>
</evidence>
<dbReference type="EC" id="3.2.1.17" evidence="6"/>
<accession>A0AAJ6NAA2</accession>
<dbReference type="InterPro" id="IPR023346">
    <property type="entry name" value="Lysozyme-like_dom_sf"/>
</dbReference>
<keyword evidence="4 6" id="KW-0378">Hydrolase</keyword>
<dbReference type="GO" id="GO:0003796">
    <property type="term" value="F:lysozyme activity"/>
    <property type="evidence" value="ECO:0007669"/>
    <property type="project" value="UniProtKB-EC"/>
</dbReference>
<dbReference type="CDD" id="cd16901">
    <property type="entry name" value="lyz_P1"/>
    <property type="match status" value="1"/>
</dbReference>
<dbReference type="PANTHER" id="PTHR38107:SF4">
    <property type="entry name" value="LYSOZYME"/>
    <property type="match status" value="1"/>
</dbReference>
<dbReference type="InterPro" id="IPR051018">
    <property type="entry name" value="Bacteriophage_GH24"/>
</dbReference>
<dbReference type="Gene3D" id="1.10.530.40">
    <property type="match status" value="1"/>
</dbReference>
<reference evidence="7" key="1">
    <citation type="journal article" date="2023" name="Front. Microbiol.">
        <title>Phylogeography and host specificity of Pasteurellaceae pathogenic to sea-farmed fish in the north-east Atlantic.</title>
        <authorList>
            <person name="Gulla S."/>
            <person name="Colquhoun D.J."/>
            <person name="Olsen A.B."/>
            <person name="Spilsberg B."/>
            <person name="Lagesen K."/>
            <person name="Aakesson C.P."/>
            <person name="Strom S."/>
            <person name="Manji F."/>
            <person name="Birkbeck T.H."/>
            <person name="Nilsen H.K."/>
        </authorList>
    </citation>
    <scope>NUCLEOTIDE SEQUENCE</scope>
    <source>
        <strain evidence="7">TW16_20</strain>
    </source>
</reference>
<evidence type="ECO:0000313" key="7">
    <source>
        <dbReference type="EMBL" id="MDP8173122.1"/>
    </source>
</evidence>
<evidence type="ECO:0000256" key="4">
    <source>
        <dbReference type="ARBA" id="ARBA00022801"/>
    </source>
</evidence>
<keyword evidence="5 6" id="KW-0326">Glycosidase</keyword>
<evidence type="ECO:0000256" key="6">
    <source>
        <dbReference type="RuleBase" id="RU003788"/>
    </source>
</evidence>
<dbReference type="AlphaFoldDB" id="A0AAJ6NAA2"/>
<comment type="caution">
    <text evidence="7">The sequence shown here is derived from an EMBL/GenBank/DDBJ whole genome shotgun (WGS) entry which is preliminary data.</text>
</comment>
<proteinExistence type="inferred from homology"/>
<dbReference type="GO" id="GO:0009253">
    <property type="term" value="P:peptidoglycan catabolic process"/>
    <property type="evidence" value="ECO:0007669"/>
    <property type="project" value="InterPro"/>
</dbReference>
<dbReference type="InterPro" id="IPR034690">
    <property type="entry name" value="Endolysin_T4_type"/>
</dbReference>
<keyword evidence="3 6" id="KW-0081">Bacteriolytic enzyme</keyword>
<dbReference type="InterPro" id="IPR023347">
    <property type="entry name" value="Lysozyme_dom_sf"/>
</dbReference>
<dbReference type="Proteomes" id="UP001236239">
    <property type="component" value="Unassembled WGS sequence"/>
</dbReference>
<evidence type="ECO:0000256" key="3">
    <source>
        <dbReference type="ARBA" id="ARBA00022638"/>
    </source>
</evidence>
<evidence type="ECO:0000313" key="8">
    <source>
        <dbReference type="Proteomes" id="UP001236239"/>
    </source>
</evidence>
<evidence type="ECO:0000256" key="2">
    <source>
        <dbReference type="ARBA" id="ARBA00022529"/>
    </source>
</evidence>
<dbReference type="GO" id="GO:0031640">
    <property type="term" value="P:killing of cells of another organism"/>
    <property type="evidence" value="ECO:0007669"/>
    <property type="project" value="UniProtKB-KW"/>
</dbReference>
<protein>
    <recommendedName>
        <fullName evidence="6">Lysozyme</fullName>
        <ecNumber evidence="6">3.2.1.17</ecNumber>
    </recommendedName>
</protein>
<comment type="catalytic activity">
    <reaction evidence="1 6">
        <text>Hydrolysis of (1-&gt;4)-beta-linkages between N-acetylmuramic acid and N-acetyl-D-glucosamine residues in a peptidoglycan and between N-acetyl-D-glucosamine residues in chitodextrins.</text>
        <dbReference type="EC" id="3.2.1.17"/>
    </reaction>
</comment>
<dbReference type="GO" id="GO:0042742">
    <property type="term" value="P:defense response to bacterium"/>
    <property type="evidence" value="ECO:0007669"/>
    <property type="project" value="UniProtKB-KW"/>
</dbReference>
<dbReference type="InterPro" id="IPR002196">
    <property type="entry name" value="Glyco_hydro_24"/>
</dbReference>
<comment type="similarity">
    <text evidence="6">Belongs to the glycosyl hydrolase 24 family.</text>
</comment>
<dbReference type="PANTHER" id="PTHR38107">
    <property type="match status" value="1"/>
</dbReference>
<evidence type="ECO:0000256" key="1">
    <source>
        <dbReference type="ARBA" id="ARBA00000632"/>
    </source>
</evidence>
<sequence length="174" mass="19187">MKKIKIAGAIVCSVITVIGIVKTQYPQIKVSQKGLEVIGNAEGCRTKPYTCPANHLTVGIGSTESSGNKIQRNKTYSLQEVAERWKNDLLIAQQCVEKYANGNAMPQGAYDALVSITFNVGCRTMKKSTLFRLAKQGYNPKMCDQFPRWVYAGGRKLRGLIKRRAKEKALCLGG</sequence>
<dbReference type="Pfam" id="PF00959">
    <property type="entry name" value="Phage_lysozyme"/>
    <property type="match status" value="1"/>
</dbReference>
<organism evidence="7 8">
    <name type="scientific">Phocoenobacter skyensis</name>
    <dbReference type="NCBI Taxonomy" id="97481"/>
    <lineage>
        <taxon>Bacteria</taxon>
        <taxon>Pseudomonadati</taxon>
        <taxon>Pseudomonadota</taxon>
        <taxon>Gammaproteobacteria</taxon>
        <taxon>Pasteurellales</taxon>
        <taxon>Pasteurellaceae</taxon>
        <taxon>Phocoenobacter</taxon>
    </lineage>
</organism>
<dbReference type="HAMAP" id="MF_04110">
    <property type="entry name" value="ENDOLYSIN_T4"/>
    <property type="match status" value="1"/>
</dbReference>
<name>A0AAJ6NAA2_9PAST</name>
<dbReference type="RefSeq" id="WP_306384751.1">
    <property type="nucleotide sequence ID" value="NZ_JASAYN010000006.1"/>
</dbReference>
<dbReference type="GO" id="GO:0016998">
    <property type="term" value="P:cell wall macromolecule catabolic process"/>
    <property type="evidence" value="ECO:0007669"/>
    <property type="project" value="InterPro"/>
</dbReference>